<dbReference type="RefSeq" id="WP_345369740.1">
    <property type="nucleotide sequence ID" value="NZ_BAABJX010000018.1"/>
</dbReference>
<dbReference type="SFLD" id="SFLDG01136">
    <property type="entry name" value="C1.6:_Phosphoserine_Phosphatas"/>
    <property type="match status" value="1"/>
</dbReference>
<dbReference type="PIRSF" id="PIRSF006118">
    <property type="entry name" value="KDO8-P_Ptase"/>
    <property type="match status" value="1"/>
</dbReference>
<keyword evidence="5" id="KW-0378">Hydrolase</keyword>
<dbReference type="Pfam" id="PF08282">
    <property type="entry name" value="Hydrolase_3"/>
    <property type="match status" value="1"/>
</dbReference>
<reference evidence="8" key="1">
    <citation type="journal article" date="2019" name="Int. J. Syst. Evol. Microbiol.">
        <title>The Global Catalogue of Microorganisms (GCM) 10K type strain sequencing project: providing services to taxonomists for standard genome sequencing and annotation.</title>
        <authorList>
            <consortium name="The Broad Institute Genomics Platform"/>
            <consortium name="The Broad Institute Genome Sequencing Center for Infectious Disease"/>
            <person name="Wu L."/>
            <person name="Ma J."/>
        </authorList>
    </citation>
    <scope>NUCLEOTIDE SEQUENCE [LARGE SCALE GENOMIC DNA]</scope>
    <source>
        <strain evidence="8">JCM 18326</strain>
    </source>
</reference>
<gene>
    <name evidence="7" type="ORF">GCM10023331_10080</name>
</gene>
<evidence type="ECO:0000256" key="1">
    <source>
        <dbReference type="ARBA" id="ARBA00001946"/>
    </source>
</evidence>
<dbReference type="PANTHER" id="PTHR21485">
    <property type="entry name" value="HAD SUPERFAMILY MEMBERS CMAS AND KDSC"/>
    <property type="match status" value="1"/>
</dbReference>
<evidence type="ECO:0008006" key="9">
    <source>
        <dbReference type="Google" id="ProtNLM"/>
    </source>
</evidence>
<dbReference type="NCBIfam" id="TIGR01670">
    <property type="entry name" value="KdsC-phosphatas"/>
    <property type="match status" value="1"/>
</dbReference>
<dbReference type="InterPro" id="IPR010023">
    <property type="entry name" value="KdsC_fam"/>
</dbReference>
<dbReference type="PANTHER" id="PTHR21485:SF3">
    <property type="entry name" value="N-ACYLNEURAMINATE CYTIDYLYLTRANSFERASE"/>
    <property type="match status" value="1"/>
</dbReference>
<dbReference type="Gene3D" id="3.40.50.1000">
    <property type="entry name" value="HAD superfamily/HAD-like"/>
    <property type="match status" value="1"/>
</dbReference>
<evidence type="ECO:0000256" key="5">
    <source>
        <dbReference type="ARBA" id="ARBA00022801"/>
    </source>
</evidence>
<evidence type="ECO:0000313" key="7">
    <source>
        <dbReference type="EMBL" id="GAA4827265.1"/>
    </source>
</evidence>
<dbReference type="SUPFAM" id="SSF56784">
    <property type="entry name" value="HAD-like"/>
    <property type="match status" value="1"/>
</dbReference>
<dbReference type="CDD" id="cd01630">
    <property type="entry name" value="HAD_KDO-like"/>
    <property type="match status" value="1"/>
</dbReference>
<evidence type="ECO:0000256" key="3">
    <source>
        <dbReference type="ARBA" id="ARBA00011881"/>
    </source>
</evidence>
<evidence type="ECO:0000256" key="4">
    <source>
        <dbReference type="ARBA" id="ARBA00022723"/>
    </source>
</evidence>
<comment type="subunit">
    <text evidence="3">Homotetramer.</text>
</comment>
<accession>A0ABP9D8W3</accession>
<sequence>MKQSISEKLKKIKAIAFDIDGVLTDGKVIYLQEAQPESTSTTKEIKNFNVKDGFIIVQMKKMGFIVGAITGRNSAVVRHRSKELNLSFHYHGSKRKTTHYEEIKKQFNLKDEEIAYLGDDIPDLGILTKCGLSCSPADAPAYVRHRVDYVTQAVGGEGVLREIGDMILIAQGKMDQLIEQYIHE</sequence>
<keyword evidence="6" id="KW-0460">Magnesium</keyword>
<dbReference type="SFLD" id="SFLDS00003">
    <property type="entry name" value="Haloacid_Dehalogenase"/>
    <property type="match status" value="1"/>
</dbReference>
<evidence type="ECO:0000256" key="6">
    <source>
        <dbReference type="ARBA" id="ARBA00022842"/>
    </source>
</evidence>
<proteinExistence type="inferred from homology"/>
<protein>
    <recommendedName>
        <fullName evidence="9">3-deoxy-D-manno-octulosonate 8-phosphate phosphatase</fullName>
    </recommendedName>
</protein>
<comment type="cofactor">
    <cofactor evidence="1">
        <name>Mg(2+)</name>
        <dbReference type="ChEBI" id="CHEBI:18420"/>
    </cofactor>
</comment>
<dbReference type="InterPro" id="IPR036412">
    <property type="entry name" value="HAD-like_sf"/>
</dbReference>
<comment type="caution">
    <text evidence="7">The sequence shown here is derived from an EMBL/GenBank/DDBJ whole genome shotgun (WGS) entry which is preliminary data.</text>
</comment>
<dbReference type="EMBL" id="BAABJX010000018">
    <property type="protein sequence ID" value="GAA4827265.1"/>
    <property type="molecule type" value="Genomic_DNA"/>
</dbReference>
<dbReference type="InterPro" id="IPR050793">
    <property type="entry name" value="CMP-NeuNAc_synthase"/>
</dbReference>
<name>A0ABP9D8W3_9BACT</name>
<dbReference type="InterPro" id="IPR023214">
    <property type="entry name" value="HAD_sf"/>
</dbReference>
<keyword evidence="8" id="KW-1185">Reference proteome</keyword>
<evidence type="ECO:0000313" key="8">
    <source>
        <dbReference type="Proteomes" id="UP001500298"/>
    </source>
</evidence>
<organism evidence="7 8">
    <name type="scientific">Algivirga pacifica</name>
    <dbReference type="NCBI Taxonomy" id="1162670"/>
    <lineage>
        <taxon>Bacteria</taxon>
        <taxon>Pseudomonadati</taxon>
        <taxon>Bacteroidota</taxon>
        <taxon>Cytophagia</taxon>
        <taxon>Cytophagales</taxon>
        <taxon>Flammeovirgaceae</taxon>
        <taxon>Algivirga</taxon>
    </lineage>
</organism>
<dbReference type="SFLD" id="SFLDG01138">
    <property type="entry name" value="C1.6.2:_Deoxy-d-mannose-octulo"/>
    <property type="match status" value="1"/>
</dbReference>
<keyword evidence="4" id="KW-0479">Metal-binding</keyword>
<dbReference type="Proteomes" id="UP001500298">
    <property type="component" value="Unassembled WGS sequence"/>
</dbReference>
<comment type="similarity">
    <text evidence="2">Belongs to the KdsC family.</text>
</comment>
<evidence type="ECO:0000256" key="2">
    <source>
        <dbReference type="ARBA" id="ARBA00005893"/>
    </source>
</evidence>